<protein>
    <submittedName>
        <fullName evidence="2">Uncharacterized protein</fullName>
    </submittedName>
</protein>
<gene>
    <name evidence="2" type="ORF">FVE85_2182</name>
</gene>
<feature type="compositionally biased region" description="Basic and acidic residues" evidence="1">
    <location>
        <begin position="101"/>
        <end position="116"/>
    </location>
</feature>
<evidence type="ECO:0000256" key="1">
    <source>
        <dbReference type="SAM" id="MobiDB-lite"/>
    </source>
</evidence>
<sequence>MMFVNVGLARPCDAWAHGRSAACAQKRGFSQSAVGTPAVARRASRRAVAMLAGEDDSSSAELKPPPTLKAKPQARPLEQMEKDTEELVEAFGSRPDSALVRPRDPSELRTESERRRNSPVKPVRSIRKRRRLKSDELDWDALDSQPLVRRPVDPATGEDYYIEIDMEKTREPRKKRRPRPVDANMREKLKRETISPYKNNWIGVIVVVVLVLINTRGTIDAIFYIFLSIEVLSRNWFTELGTRLAMCASGTPFALRSKHERTRACLRYDCGNEY</sequence>
<dbReference type="EMBL" id="VRMN01000003">
    <property type="protein sequence ID" value="KAA8496027.1"/>
    <property type="molecule type" value="Genomic_DNA"/>
</dbReference>
<reference evidence="3" key="1">
    <citation type="journal article" date="2019" name="Nat. Commun.">
        <title>Expansion of phycobilisome linker gene families in mesophilic red algae.</title>
        <authorList>
            <person name="Lee J."/>
            <person name="Kim D."/>
            <person name="Bhattacharya D."/>
            <person name="Yoon H.S."/>
        </authorList>
    </citation>
    <scope>NUCLEOTIDE SEQUENCE [LARGE SCALE GENOMIC DNA]</scope>
    <source>
        <strain evidence="3">CCMP 1328</strain>
    </source>
</reference>
<dbReference type="OrthoDB" id="48363at2759"/>
<dbReference type="AlphaFoldDB" id="A0A5J4YZZ9"/>
<dbReference type="Proteomes" id="UP000324585">
    <property type="component" value="Unassembled WGS sequence"/>
</dbReference>
<evidence type="ECO:0000313" key="2">
    <source>
        <dbReference type="EMBL" id="KAA8496027.1"/>
    </source>
</evidence>
<name>A0A5J4YZZ9_PORPP</name>
<proteinExistence type="predicted"/>
<evidence type="ECO:0000313" key="3">
    <source>
        <dbReference type="Proteomes" id="UP000324585"/>
    </source>
</evidence>
<organism evidence="2 3">
    <name type="scientific">Porphyridium purpureum</name>
    <name type="common">Red alga</name>
    <name type="synonym">Porphyridium cruentum</name>
    <dbReference type="NCBI Taxonomy" id="35688"/>
    <lineage>
        <taxon>Eukaryota</taxon>
        <taxon>Rhodophyta</taxon>
        <taxon>Bangiophyceae</taxon>
        <taxon>Porphyridiales</taxon>
        <taxon>Porphyridiaceae</taxon>
        <taxon>Porphyridium</taxon>
    </lineage>
</organism>
<keyword evidence="3" id="KW-1185">Reference proteome</keyword>
<feature type="region of interest" description="Disordered" evidence="1">
    <location>
        <begin position="51"/>
        <end position="127"/>
    </location>
</feature>
<comment type="caution">
    <text evidence="2">The sequence shown here is derived from an EMBL/GenBank/DDBJ whole genome shotgun (WGS) entry which is preliminary data.</text>
</comment>
<accession>A0A5J4YZZ9</accession>